<reference evidence="2 3" key="1">
    <citation type="submission" date="2014-09" db="EMBL/GenBank/DDBJ databases">
        <authorList>
            <person name="Magalhaes I.L.F."/>
            <person name="Oliveira U."/>
            <person name="Santos F.R."/>
            <person name="Vidigal T.H.D.A."/>
            <person name="Brescovit A.D."/>
            <person name="Santos A.J."/>
        </authorList>
    </citation>
    <scope>NUCLEOTIDE SEQUENCE [LARGE SCALE GENOMIC DNA]</scope>
</reference>
<organism evidence="2 3">
    <name type="scientific">Ceraceosorus bombacis</name>
    <dbReference type="NCBI Taxonomy" id="401625"/>
    <lineage>
        <taxon>Eukaryota</taxon>
        <taxon>Fungi</taxon>
        <taxon>Dikarya</taxon>
        <taxon>Basidiomycota</taxon>
        <taxon>Ustilaginomycotina</taxon>
        <taxon>Exobasidiomycetes</taxon>
        <taxon>Ceraceosorales</taxon>
        <taxon>Ceraceosoraceae</taxon>
        <taxon>Ceraceosorus</taxon>
    </lineage>
</organism>
<dbReference type="EMBL" id="CCYA01000118">
    <property type="protein sequence ID" value="CEH12034.1"/>
    <property type="molecule type" value="Genomic_DNA"/>
</dbReference>
<dbReference type="AlphaFoldDB" id="A0A0N7L8V4"/>
<evidence type="ECO:0000313" key="3">
    <source>
        <dbReference type="Proteomes" id="UP000054845"/>
    </source>
</evidence>
<keyword evidence="1" id="KW-0732">Signal</keyword>
<evidence type="ECO:0000256" key="1">
    <source>
        <dbReference type="SAM" id="SignalP"/>
    </source>
</evidence>
<dbReference type="Proteomes" id="UP000054845">
    <property type="component" value="Unassembled WGS sequence"/>
</dbReference>
<keyword evidence="3" id="KW-1185">Reference proteome</keyword>
<protein>
    <submittedName>
        <fullName evidence="2">Uncharacterized protein</fullName>
    </submittedName>
</protein>
<dbReference type="OrthoDB" id="10283246at2759"/>
<proteinExistence type="predicted"/>
<feature type="signal peptide" evidence="1">
    <location>
        <begin position="1"/>
        <end position="22"/>
    </location>
</feature>
<accession>A0A0N7L8V4</accession>
<feature type="chain" id="PRO_5006015155" evidence="1">
    <location>
        <begin position="23"/>
        <end position="94"/>
    </location>
</feature>
<sequence length="94" mass="9880">MLTPKQRIIAVVLCTFLGFAQAKIYSLKTSVSNPEDAWYRSCSAVGGFGTLSPTAIGYTGYCLGLNGQDLGQATVDNLNAQATNSWIVFGTGPA</sequence>
<evidence type="ECO:0000313" key="2">
    <source>
        <dbReference type="EMBL" id="CEH12034.1"/>
    </source>
</evidence>
<name>A0A0N7L8V4_9BASI</name>